<feature type="region of interest" description="Disordered" evidence="1">
    <location>
        <begin position="1151"/>
        <end position="1191"/>
    </location>
</feature>
<comment type="caution">
    <text evidence="2">The sequence shown here is derived from an EMBL/GenBank/DDBJ whole genome shotgun (WGS) entry which is preliminary data.</text>
</comment>
<sequence>MTVLPQVDDASPHASRESTPDIPLIQQRENARLSSLSSVPSDLDTRGRKRQRSVNSYAPSNSAESEDEDVAEDSTQRLSRIVRFKCLPRLMTQSEQARNDSGYGSPSQYTIDQPRPATGPIHAHANTQAVYGGTHHRVHEAEPRHLGLESTADSRPDRTIDLQMPHSADQLTPRPDIATSTNAELLNCLKNLTSAVYDIRRGMAFMTSQIECLAGQTNHGNDDRDRDRALLEDMSGKLASMPTRNEHHYDMARLEAKIDACRAESAELKAALAHATKSTSPSPYQSTMTPQSILLTAKAECGIGDSSQSAVSAGRLDSDPAMEDITGPGISIHTAPDVQQKLSCDAPAPKLEQLFLSHNDTSAKLGNAVNEIRQISTRQNTFLESQGSKEVQLQNAVLGLGERIDLLDRKHAMNHKEIMMNLAAPASDYAQYRLPKGSWNRKPSRQKAAKTVPGHALQAVDGEKPCQCDTMKVMEKLESLTKLYNDKTNHEVVRPAVNDSLPPLMERMFLELGEKLRADLAPRHPKHHSNPQTQLPIAQSTCDAIVEAVDRIGHIVAGYDHHFIVMRSHLAKMHGGHNIPSTSLTLPVVETMNRSAKAHSIGLEDIYDMLADSFHRLESDNRLMLGKQQGHEHQLQHIQQILQLGYTKSEQSSNHIFQTAEDVRSIVRAISLQVEALEMQRRSGTAQTEMTNALGNMSRQLQTSQQSAELSMQHQSKQVSEIQCLQKSYHKDQMNMTTAVVDLINSMQPLLRGFRDESGATFGRFSMQFDKLESLHGQNHDESRVAMGVLSKQVDDVKGLQRQGQDECKALLENFVKQSGGANELHNQARSEMRAMLADLIEQVKGAREKPSGDLGEVRTAHARLQSALDNRFKEVLTVGTESQNMLKCLSERAYDMQEGQKLDKEHCHASINDGFKQVVDVGTESRDMLIHLSGQVDALKEALKQGKDESSPILTSLNEQVDDIHRMVHGHDHEKYEAILDRLSKQMTDLSNLEQQGHSDTKLALVELQRQAAETRTLVQGFRYDNFKEQIAETQNLLQEIRLDNEAFFNVLNGQADEVYALQRSTVQEVQQGFAQPAHVEFSDRMREGLEGQERSAVDQCDSLNAVHHKLNAIASVQMRVMEWLDGQGEHAPCAAAAPLKIQHTVQAEQPYTSEQAKAEQKGPEQERLECAKTPGSKELEGPPNPDTMKSFEYMDESGSHHADDGDAVGVNVFIEEPVVWHREPSQHVPDSDIIRRMQENKKRKEELRRSHAVSETCNPSVPDHVYESAIQKKSHGFEGTATVDVEVESSKQRNASDDVPVDGRVDEKLRRKSKKRKRGDETERSILPNETVSTELDTSLLKLLGSDEVKRIKKHLKRKHEKKFGESKKTLTVGQEFKNEDNICEEEHERKKSKIESTKHKSEICHSDSRQLSLAGPRSSNFDTVGNGPEKKRKKKHKRNTNPRLMV</sequence>
<dbReference type="EMBL" id="NHZQ01000445">
    <property type="protein sequence ID" value="PSK35063.1"/>
    <property type="molecule type" value="Genomic_DNA"/>
</dbReference>
<feature type="compositionally biased region" description="Basic and acidic residues" evidence="1">
    <location>
        <begin position="10"/>
        <end position="19"/>
    </location>
</feature>
<feature type="compositionally biased region" description="Basic and acidic residues" evidence="1">
    <location>
        <begin position="1158"/>
        <end position="1182"/>
    </location>
</feature>
<gene>
    <name evidence="2" type="ORF">B9Z65_1646</name>
</gene>
<accession>A0A2P7YGG2</accession>
<feature type="region of interest" description="Disordered" evidence="1">
    <location>
        <begin position="1242"/>
        <end position="1264"/>
    </location>
</feature>
<feature type="region of interest" description="Disordered" evidence="1">
    <location>
        <begin position="1287"/>
        <end position="1337"/>
    </location>
</feature>
<dbReference type="Proteomes" id="UP000243723">
    <property type="component" value="Unassembled WGS sequence"/>
</dbReference>
<evidence type="ECO:0000256" key="1">
    <source>
        <dbReference type="SAM" id="MobiDB-lite"/>
    </source>
</evidence>
<evidence type="ECO:0000313" key="2">
    <source>
        <dbReference type="EMBL" id="PSK35063.1"/>
    </source>
</evidence>
<feature type="compositionally biased region" description="Basic and acidic residues" evidence="1">
    <location>
        <begin position="1290"/>
        <end position="1311"/>
    </location>
</feature>
<organism evidence="2 3">
    <name type="scientific">Elsinoe australis</name>
    <dbReference type="NCBI Taxonomy" id="40998"/>
    <lineage>
        <taxon>Eukaryota</taxon>
        <taxon>Fungi</taxon>
        <taxon>Dikarya</taxon>
        <taxon>Ascomycota</taxon>
        <taxon>Pezizomycotina</taxon>
        <taxon>Dothideomycetes</taxon>
        <taxon>Dothideomycetidae</taxon>
        <taxon>Myriangiales</taxon>
        <taxon>Elsinoaceae</taxon>
        <taxon>Elsinoe</taxon>
    </lineage>
</organism>
<protein>
    <submittedName>
        <fullName evidence="2">Uncharacterized protein</fullName>
    </submittedName>
</protein>
<feature type="compositionally biased region" description="Basic and acidic residues" evidence="1">
    <location>
        <begin position="1242"/>
        <end position="1251"/>
    </location>
</feature>
<reference evidence="2 3" key="1">
    <citation type="submission" date="2017-05" db="EMBL/GenBank/DDBJ databases">
        <title>Draft genome sequence of Elsinoe australis.</title>
        <authorList>
            <person name="Cheng Q."/>
        </authorList>
    </citation>
    <scope>NUCLEOTIDE SEQUENCE [LARGE SCALE GENOMIC DNA]</scope>
    <source>
        <strain evidence="2 3">NL1</strain>
    </source>
</reference>
<feature type="compositionally biased region" description="Low complexity" evidence="1">
    <location>
        <begin position="33"/>
        <end position="42"/>
    </location>
</feature>
<name>A0A2P7YGG2_9PEZI</name>
<feature type="compositionally biased region" description="Basic residues" evidence="1">
    <location>
        <begin position="1433"/>
        <end position="1443"/>
    </location>
</feature>
<evidence type="ECO:0000313" key="3">
    <source>
        <dbReference type="Proteomes" id="UP000243723"/>
    </source>
</evidence>
<feature type="region of interest" description="Disordered" evidence="1">
    <location>
        <begin position="1358"/>
        <end position="1449"/>
    </location>
</feature>
<keyword evidence="3" id="KW-1185">Reference proteome</keyword>
<feature type="compositionally biased region" description="Basic and acidic residues" evidence="1">
    <location>
        <begin position="1379"/>
        <end position="1411"/>
    </location>
</feature>
<proteinExistence type="predicted"/>
<feature type="region of interest" description="Disordered" evidence="1">
    <location>
        <begin position="1"/>
        <end position="75"/>
    </location>
</feature>